<gene>
    <name evidence="3" type="ORF">N7530_007056</name>
</gene>
<evidence type="ECO:0000256" key="1">
    <source>
        <dbReference type="SAM" id="MobiDB-lite"/>
    </source>
</evidence>
<sequence length="100" mass="11101">MAESETNRQYPPEEKTAQARARRSRTSFRVCGRNGLEKIKCCSNPGNARTLEAAGREHVLTSAEGQGRPREHVVILAAMLAVEIINIHLGIVIYRSTSLR</sequence>
<dbReference type="Proteomes" id="UP001147760">
    <property type="component" value="Unassembled WGS sequence"/>
</dbReference>
<accession>A0A9W9WSX3</accession>
<dbReference type="EMBL" id="JAPWDO010000004">
    <property type="protein sequence ID" value="KAJ5473055.1"/>
    <property type="molecule type" value="Genomic_DNA"/>
</dbReference>
<feature type="transmembrane region" description="Helical" evidence="2">
    <location>
        <begin position="73"/>
        <end position="94"/>
    </location>
</feature>
<feature type="region of interest" description="Disordered" evidence="1">
    <location>
        <begin position="1"/>
        <end position="25"/>
    </location>
</feature>
<name>A0A9W9WSX3_9EURO</name>
<keyword evidence="2" id="KW-1133">Transmembrane helix</keyword>
<keyword evidence="2" id="KW-0472">Membrane</keyword>
<dbReference type="AlphaFoldDB" id="A0A9W9WSX3"/>
<organism evidence="3 4">
    <name type="scientific">Penicillium desertorum</name>
    <dbReference type="NCBI Taxonomy" id="1303715"/>
    <lineage>
        <taxon>Eukaryota</taxon>
        <taxon>Fungi</taxon>
        <taxon>Dikarya</taxon>
        <taxon>Ascomycota</taxon>
        <taxon>Pezizomycotina</taxon>
        <taxon>Eurotiomycetes</taxon>
        <taxon>Eurotiomycetidae</taxon>
        <taxon>Eurotiales</taxon>
        <taxon>Aspergillaceae</taxon>
        <taxon>Penicillium</taxon>
    </lineage>
</organism>
<evidence type="ECO:0000256" key="2">
    <source>
        <dbReference type="SAM" id="Phobius"/>
    </source>
</evidence>
<reference evidence="3" key="2">
    <citation type="journal article" date="2023" name="IMA Fungus">
        <title>Comparative genomic study of the Penicillium genus elucidates a diverse pangenome and 15 lateral gene transfer events.</title>
        <authorList>
            <person name="Petersen C."/>
            <person name="Sorensen T."/>
            <person name="Nielsen M.R."/>
            <person name="Sondergaard T.E."/>
            <person name="Sorensen J.L."/>
            <person name="Fitzpatrick D.A."/>
            <person name="Frisvad J.C."/>
            <person name="Nielsen K.L."/>
        </authorList>
    </citation>
    <scope>NUCLEOTIDE SEQUENCE</scope>
    <source>
        <strain evidence="3">IBT 17660</strain>
    </source>
</reference>
<keyword evidence="2" id="KW-0812">Transmembrane</keyword>
<evidence type="ECO:0000313" key="4">
    <source>
        <dbReference type="Proteomes" id="UP001147760"/>
    </source>
</evidence>
<keyword evidence="4" id="KW-1185">Reference proteome</keyword>
<protein>
    <submittedName>
        <fullName evidence="3">Uncharacterized protein</fullName>
    </submittedName>
</protein>
<evidence type="ECO:0000313" key="3">
    <source>
        <dbReference type="EMBL" id="KAJ5473055.1"/>
    </source>
</evidence>
<reference evidence="3" key="1">
    <citation type="submission" date="2022-12" db="EMBL/GenBank/DDBJ databases">
        <authorList>
            <person name="Petersen C."/>
        </authorList>
    </citation>
    <scope>NUCLEOTIDE SEQUENCE</scope>
    <source>
        <strain evidence="3">IBT 17660</strain>
    </source>
</reference>
<proteinExistence type="predicted"/>
<comment type="caution">
    <text evidence="3">The sequence shown here is derived from an EMBL/GenBank/DDBJ whole genome shotgun (WGS) entry which is preliminary data.</text>
</comment>